<evidence type="ECO:0000313" key="3">
    <source>
        <dbReference type="EMBL" id="GAA2282089.1"/>
    </source>
</evidence>
<dbReference type="PANTHER" id="PTHR35797:SF1">
    <property type="entry name" value="PROTEASE"/>
    <property type="match status" value="1"/>
</dbReference>
<feature type="transmembrane region" description="Helical" evidence="1">
    <location>
        <begin position="288"/>
        <end position="305"/>
    </location>
</feature>
<protein>
    <recommendedName>
        <fullName evidence="2">CAAX prenyl protease 2/Lysostaphin resistance protein A-like domain-containing protein</fullName>
    </recommendedName>
</protein>
<reference evidence="4" key="1">
    <citation type="journal article" date="2019" name="Int. J. Syst. Evol. Microbiol.">
        <title>The Global Catalogue of Microorganisms (GCM) 10K type strain sequencing project: providing services to taxonomists for standard genome sequencing and annotation.</title>
        <authorList>
            <consortium name="The Broad Institute Genomics Platform"/>
            <consortium name="The Broad Institute Genome Sequencing Center for Infectious Disease"/>
            <person name="Wu L."/>
            <person name="Ma J."/>
        </authorList>
    </citation>
    <scope>NUCLEOTIDE SEQUENCE [LARGE SCALE GENOMIC DNA]</scope>
    <source>
        <strain evidence="4">JCM 7356</strain>
    </source>
</reference>
<evidence type="ECO:0000256" key="1">
    <source>
        <dbReference type="SAM" id="Phobius"/>
    </source>
</evidence>
<feature type="transmembrane region" description="Helical" evidence="1">
    <location>
        <begin position="221"/>
        <end position="243"/>
    </location>
</feature>
<proteinExistence type="predicted"/>
<dbReference type="Proteomes" id="UP001500305">
    <property type="component" value="Unassembled WGS sequence"/>
</dbReference>
<accession>A0ABP5RZ03</accession>
<keyword evidence="1" id="KW-0472">Membrane</keyword>
<evidence type="ECO:0000259" key="2">
    <source>
        <dbReference type="Pfam" id="PF02517"/>
    </source>
</evidence>
<keyword evidence="1" id="KW-0812">Transmembrane</keyword>
<sequence length="324" mass="34497">MSLRVRTVCDMTLSTPLRPAPPATRRRALLVYLGLAYAGMWAAMSPLLATGFQRGNAREEPGTLEQACIAAAMFAPALAAILVVRFVERDGTRVRDALALRLPRPLTRALLACLLPIGVLAALTAAVIALGTLAGTYPLAGPDTLTAGGVAEWALQGLIGMLVSLPLFFGEELGWQGFLFPRLLRADGTAGLIRAYVLTGSAFALWHLPTLLMGGQYPGKPWYLAVPALTVSCILILPVFTWLRLRSGSVVPAVFAHAFASTLSVATLKEFADPDATLDPLTMGLAGWPGWAVTGAFVAFLSLTGRLRPTYYDKRNAPRPTTAL</sequence>
<dbReference type="InterPro" id="IPR003675">
    <property type="entry name" value="Rce1/LyrA-like_dom"/>
</dbReference>
<dbReference type="PANTHER" id="PTHR35797">
    <property type="entry name" value="PROTEASE-RELATED"/>
    <property type="match status" value="1"/>
</dbReference>
<organism evidence="3 4">
    <name type="scientific">Kitasatospora cystarginea</name>
    <dbReference type="NCBI Taxonomy" id="58350"/>
    <lineage>
        <taxon>Bacteria</taxon>
        <taxon>Bacillati</taxon>
        <taxon>Actinomycetota</taxon>
        <taxon>Actinomycetes</taxon>
        <taxon>Kitasatosporales</taxon>
        <taxon>Streptomycetaceae</taxon>
        <taxon>Kitasatospora</taxon>
    </lineage>
</organism>
<comment type="caution">
    <text evidence="3">The sequence shown here is derived from an EMBL/GenBank/DDBJ whole genome shotgun (WGS) entry which is preliminary data.</text>
</comment>
<dbReference type="EMBL" id="BAAATR010000095">
    <property type="protein sequence ID" value="GAA2282089.1"/>
    <property type="molecule type" value="Genomic_DNA"/>
</dbReference>
<feature type="transmembrane region" description="Helical" evidence="1">
    <location>
        <begin position="109"/>
        <end position="133"/>
    </location>
</feature>
<feature type="transmembrane region" description="Helical" evidence="1">
    <location>
        <begin position="153"/>
        <end position="170"/>
    </location>
</feature>
<feature type="domain" description="CAAX prenyl protease 2/Lysostaphin resistance protein A-like" evidence="2">
    <location>
        <begin position="159"/>
        <end position="261"/>
    </location>
</feature>
<feature type="transmembrane region" description="Helical" evidence="1">
    <location>
        <begin position="250"/>
        <end position="268"/>
    </location>
</feature>
<gene>
    <name evidence="3" type="ORF">GCM10010430_79980</name>
</gene>
<evidence type="ECO:0000313" key="4">
    <source>
        <dbReference type="Proteomes" id="UP001500305"/>
    </source>
</evidence>
<feature type="transmembrane region" description="Helical" evidence="1">
    <location>
        <begin position="28"/>
        <end position="49"/>
    </location>
</feature>
<keyword evidence="1" id="KW-1133">Transmembrane helix</keyword>
<dbReference type="Pfam" id="PF02517">
    <property type="entry name" value="Rce1-like"/>
    <property type="match status" value="1"/>
</dbReference>
<dbReference type="InterPro" id="IPR042150">
    <property type="entry name" value="MmRce1-like"/>
</dbReference>
<feature type="transmembrane region" description="Helical" evidence="1">
    <location>
        <begin position="69"/>
        <end position="88"/>
    </location>
</feature>
<feature type="transmembrane region" description="Helical" evidence="1">
    <location>
        <begin position="191"/>
        <end position="209"/>
    </location>
</feature>
<name>A0ABP5RZ03_9ACTN</name>
<keyword evidence="4" id="KW-1185">Reference proteome</keyword>